<sequence>MRATRHNGVHDRRSSPLADPHLVYDPVVGDGPKDVVILGSTGSIGTQAIDLVQRNPDRFRVTALSANGGRVALLAEQARRLRVRTVAVAREDVVPALREALAARYGAGSRSPRSSPDRTRPHSSPPPTATPSSTASPAPSDSPPPSPP</sequence>
<dbReference type="AlphaFoldDB" id="A0AAT9HEP0"/>
<organism evidence="3">
    <name type="scientific">Streptomyces haneummycinicus</name>
    <dbReference type="NCBI Taxonomy" id="3074435"/>
    <lineage>
        <taxon>Bacteria</taxon>
        <taxon>Bacillati</taxon>
        <taxon>Actinomycetota</taxon>
        <taxon>Actinomycetes</taxon>
        <taxon>Kitasatosporales</taxon>
        <taxon>Streptomycetaceae</taxon>
        <taxon>Streptomyces</taxon>
    </lineage>
</organism>
<dbReference type="GO" id="GO:0070402">
    <property type="term" value="F:NADPH binding"/>
    <property type="evidence" value="ECO:0007669"/>
    <property type="project" value="InterPro"/>
</dbReference>
<feature type="region of interest" description="Disordered" evidence="1">
    <location>
        <begin position="103"/>
        <end position="148"/>
    </location>
</feature>
<dbReference type="GO" id="GO:0030604">
    <property type="term" value="F:1-deoxy-D-xylulose-5-phosphate reductoisomerase activity"/>
    <property type="evidence" value="ECO:0007669"/>
    <property type="project" value="InterPro"/>
</dbReference>
<evidence type="ECO:0000313" key="3">
    <source>
        <dbReference type="EMBL" id="BFO15766.1"/>
    </source>
</evidence>
<reference evidence="3" key="2">
    <citation type="submission" date="2024-07" db="EMBL/GenBank/DDBJ databases">
        <title>Streptomyces haneummycinica sp. nov., a new antibiotic-producing actinobacterium isolated from marine sediment.</title>
        <authorList>
            <person name="Uemura M."/>
            <person name="Hamada M."/>
            <person name="Hirano S."/>
            <person name="Kobayashi K."/>
            <person name="Ohshiro T."/>
            <person name="Kobayashi T."/>
            <person name="Terahara T."/>
        </authorList>
    </citation>
    <scope>NUCLEOTIDE SEQUENCE</scope>
    <source>
        <strain evidence="3">KM77-8</strain>
    </source>
</reference>
<dbReference type="SUPFAM" id="SSF51735">
    <property type="entry name" value="NAD(P)-binding Rossmann-fold domains"/>
    <property type="match status" value="1"/>
</dbReference>
<evidence type="ECO:0000259" key="2">
    <source>
        <dbReference type="Pfam" id="PF02670"/>
    </source>
</evidence>
<protein>
    <recommendedName>
        <fullName evidence="2">1-deoxy-D-xylulose 5-phosphate reductoisomerase N-terminal domain-containing protein</fullName>
    </recommendedName>
</protein>
<dbReference type="InterPro" id="IPR013512">
    <property type="entry name" value="DXP_reductoisomerase_N"/>
</dbReference>
<feature type="compositionally biased region" description="Low complexity" evidence="1">
    <location>
        <begin position="130"/>
        <end position="139"/>
    </location>
</feature>
<evidence type="ECO:0000256" key="1">
    <source>
        <dbReference type="SAM" id="MobiDB-lite"/>
    </source>
</evidence>
<dbReference type="PANTHER" id="PTHR30525">
    <property type="entry name" value="1-DEOXY-D-XYLULOSE 5-PHOSPHATE REDUCTOISOMERASE"/>
    <property type="match status" value="1"/>
</dbReference>
<dbReference type="InterPro" id="IPR003821">
    <property type="entry name" value="DXP_reductoisomerase"/>
</dbReference>
<proteinExistence type="predicted"/>
<dbReference type="EMBL" id="AP035768">
    <property type="protein sequence ID" value="BFO15766.1"/>
    <property type="molecule type" value="Genomic_DNA"/>
</dbReference>
<dbReference type="PANTHER" id="PTHR30525:SF0">
    <property type="entry name" value="1-DEOXY-D-XYLULOSE 5-PHOSPHATE REDUCTOISOMERASE, CHLOROPLASTIC"/>
    <property type="match status" value="1"/>
</dbReference>
<accession>A0AAT9HEP0</accession>
<dbReference type="InterPro" id="IPR036291">
    <property type="entry name" value="NAD(P)-bd_dom_sf"/>
</dbReference>
<feature type="domain" description="1-deoxy-D-xylulose 5-phosphate reductoisomerase N-terminal" evidence="2">
    <location>
        <begin position="35"/>
        <end position="103"/>
    </location>
</feature>
<dbReference type="GO" id="GO:0030145">
    <property type="term" value="F:manganese ion binding"/>
    <property type="evidence" value="ECO:0007669"/>
    <property type="project" value="TreeGrafter"/>
</dbReference>
<reference evidence="3" key="1">
    <citation type="submission" date="2024-06" db="EMBL/GenBank/DDBJ databases">
        <authorList>
            <consortium name="consrtm"/>
            <person name="Uemura M."/>
            <person name="Terahara T."/>
        </authorList>
    </citation>
    <scope>NUCLEOTIDE SEQUENCE</scope>
    <source>
        <strain evidence="3">KM77-8</strain>
    </source>
</reference>
<name>A0AAT9HEP0_9ACTN</name>
<dbReference type="Pfam" id="PF02670">
    <property type="entry name" value="DXP_reductoisom"/>
    <property type="match status" value="1"/>
</dbReference>
<dbReference type="Gene3D" id="3.40.50.720">
    <property type="entry name" value="NAD(P)-binding Rossmann-like Domain"/>
    <property type="match status" value="1"/>
</dbReference>
<gene>
    <name evidence="3" type="ORF">SHKM778_21540</name>
</gene>
<dbReference type="GO" id="GO:0051484">
    <property type="term" value="P:isopentenyl diphosphate biosynthetic process, methylerythritol 4-phosphate pathway involved in terpenoid biosynthetic process"/>
    <property type="evidence" value="ECO:0007669"/>
    <property type="project" value="TreeGrafter"/>
</dbReference>